<feature type="compositionally biased region" description="Polar residues" evidence="2">
    <location>
        <begin position="1057"/>
        <end position="1072"/>
    </location>
</feature>
<dbReference type="Proteomes" id="UP000799640">
    <property type="component" value="Unassembled WGS sequence"/>
</dbReference>
<feature type="region of interest" description="Disordered" evidence="2">
    <location>
        <begin position="1003"/>
        <end position="1125"/>
    </location>
</feature>
<name>A0A6G1HSL5_9PEZI</name>
<dbReference type="EMBL" id="ML996699">
    <property type="protein sequence ID" value="KAF2398914.1"/>
    <property type="molecule type" value="Genomic_DNA"/>
</dbReference>
<feature type="compositionally biased region" description="Polar residues" evidence="2">
    <location>
        <begin position="99"/>
        <end position="113"/>
    </location>
</feature>
<gene>
    <name evidence="3" type="ORF">EJ06DRAFT_523085</name>
</gene>
<feature type="compositionally biased region" description="Basic and acidic residues" evidence="2">
    <location>
        <begin position="208"/>
        <end position="218"/>
    </location>
</feature>
<evidence type="ECO:0000256" key="2">
    <source>
        <dbReference type="SAM" id="MobiDB-lite"/>
    </source>
</evidence>
<dbReference type="AlphaFoldDB" id="A0A6G1HSL5"/>
<sequence>MASEAPTLAEDHTTDAMDGSMHPSSDNSYLPDDDMQVLHRTSTEKKAATNDTALNIPGLIRPPSSSHTVQNFKFTKPSGKAPVLDRVKGRGDAPIAAPRSTTESATPKQQLPPTKQHKSVLLPTQSSSDVPVPLPADPSATASNQQEEDDIVNIFREPESPSGRHTAPKVSHVSSQQPASSAPRQSHVHPQPAQMSRPVRASAQVARAESRTPREHAAKVKKSARVAPAPAPPPTVDQVCELLTWTLKQESQKQHERMQHEQLRMSQLEQCITTLRVQHLEIHNELAEEKQNRIAEAAQSADTIRIHDMKALDAQRRADALAKTLEENKALISGLQQQVSLLDQQFIQTESERKRLEGELASSIITTKFESEKRVAEMQSKIEILESDKKHLEERVDESRTQEKAHWAALQEQLTRQATRVDDFHNLMCNRLDGIQGPPIAPEVLAEVRFLASQLPEYFRLSRKAEAEDMTQVIAKVEQSLSEQLTALSNGLSPASMAHVLQPLFDELRAYRAAQEAATETLQQVSPLRQEKAALAQQCENLRVELSEARNALQTSEEKLHALELTKQGHASMVTELQTRLNAATEADTKEVEDLRAAVKSLKEDVKRSSESAIAAAKERDAIKEKASFTLTMQRRDADKKREELREQANKLRQEDRMELENKLFQADKKYKDLIKSFEKLQEELVSEKRSFEKELTKGADEEAEKIRQQQALDAAAAKKDQVFKLEKEKLLADAEAKHKTELANQEKRLKEKLLAETEAKHKTELANQEKRLKEAAERELQRVKSTLQGRTSERRAEHTSLRKLLEADTNRAVDKTPQPPAFHSPLNGTFPGHNFHPVQPAIPRFAEIHTPAGGGRRVHSLTSSELSDPPSSPSVSRRSASVVRQGVMNNPFSADDKSKVADGLVDFSSFLDTSSAVTTAGADAVGRDIPYKTVRELRKPITSNALVYARSHTLAQVQPQAVTSTPPRAVAIKEPQRTQTRTLKDQLSPEVGGSMKRAIAGFLSEVPNNTRVPTKRSSPRPDPSATPRPVKKARIDKAAIAVGEGSEVQADKQDAQTELSGSQPLLATTSAHFKPPPPLRASSPLPSRAKSSLATAAAPAGRGKRRESKGERYRMRFAQELGRA</sequence>
<feature type="compositionally biased region" description="Low complexity" evidence="2">
    <location>
        <begin position="1081"/>
        <end position="1102"/>
    </location>
</feature>
<feature type="coiled-coil region" evidence="1">
    <location>
        <begin position="368"/>
        <end position="402"/>
    </location>
</feature>
<dbReference type="PANTHER" id="PTHR32258:SF28">
    <property type="entry name" value="PROTEIN NETWORKED 3A-RELATED"/>
    <property type="match status" value="1"/>
</dbReference>
<keyword evidence="1" id="KW-0175">Coiled coil</keyword>
<feature type="region of interest" description="Disordered" evidence="2">
    <location>
        <begin position="777"/>
        <end position="800"/>
    </location>
</feature>
<feature type="coiled-coil region" evidence="1">
    <location>
        <begin position="532"/>
        <end position="695"/>
    </location>
</feature>
<feature type="coiled-coil region" evidence="1">
    <location>
        <begin position="280"/>
        <end position="338"/>
    </location>
</feature>
<organism evidence="3 4">
    <name type="scientific">Trichodelitschia bisporula</name>
    <dbReference type="NCBI Taxonomy" id="703511"/>
    <lineage>
        <taxon>Eukaryota</taxon>
        <taxon>Fungi</taxon>
        <taxon>Dikarya</taxon>
        <taxon>Ascomycota</taxon>
        <taxon>Pezizomycotina</taxon>
        <taxon>Dothideomycetes</taxon>
        <taxon>Dothideomycetes incertae sedis</taxon>
        <taxon>Phaeotrichales</taxon>
        <taxon>Phaeotrichaceae</taxon>
        <taxon>Trichodelitschia</taxon>
    </lineage>
</organism>
<feature type="compositionally biased region" description="Low complexity" evidence="2">
    <location>
        <begin position="864"/>
        <end position="882"/>
    </location>
</feature>
<evidence type="ECO:0000256" key="1">
    <source>
        <dbReference type="SAM" id="Coils"/>
    </source>
</evidence>
<evidence type="ECO:0000313" key="4">
    <source>
        <dbReference type="Proteomes" id="UP000799640"/>
    </source>
</evidence>
<reference evidence="3" key="1">
    <citation type="journal article" date="2020" name="Stud. Mycol.">
        <title>101 Dothideomycetes genomes: a test case for predicting lifestyles and emergence of pathogens.</title>
        <authorList>
            <person name="Haridas S."/>
            <person name="Albert R."/>
            <person name="Binder M."/>
            <person name="Bloem J."/>
            <person name="Labutti K."/>
            <person name="Salamov A."/>
            <person name="Andreopoulos B."/>
            <person name="Baker S."/>
            <person name="Barry K."/>
            <person name="Bills G."/>
            <person name="Bluhm B."/>
            <person name="Cannon C."/>
            <person name="Castanera R."/>
            <person name="Culley D."/>
            <person name="Daum C."/>
            <person name="Ezra D."/>
            <person name="Gonzalez J."/>
            <person name="Henrissat B."/>
            <person name="Kuo A."/>
            <person name="Liang C."/>
            <person name="Lipzen A."/>
            <person name="Lutzoni F."/>
            <person name="Magnuson J."/>
            <person name="Mondo S."/>
            <person name="Nolan M."/>
            <person name="Ohm R."/>
            <person name="Pangilinan J."/>
            <person name="Park H.-J."/>
            <person name="Ramirez L."/>
            <person name="Alfaro M."/>
            <person name="Sun H."/>
            <person name="Tritt A."/>
            <person name="Yoshinaga Y."/>
            <person name="Zwiers L.-H."/>
            <person name="Turgeon B."/>
            <person name="Goodwin S."/>
            <person name="Spatafora J."/>
            <person name="Crous P."/>
            <person name="Grigoriev I."/>
        </authorList>
    </citation>
    <scope>NUCLEOTIDE SEQUENCE</scope>
    <source>
        <strain evidence="3">CBS 262.69</strain>
    </source>
</reference>
<proteinExistence type="predicted"/>
<protein>
    <submittedName>
        <fullName evidence="3">Uncharacterized protein</fullName>
    </submittedName>
</protein>
<feature type="region of interest" description="Disordered" evidence="2">
    <location>
        <begin position="852"/>
        <end position="882"/>
    </location>
</feature>
<feature type="compositionally biased region" description="Polar residues" evidence="2">
    <location>
        <begin position="63"/>
        <end position="73"/>
    </location>
</feature>
<feature type="compositionally biased region" description="Low complexity" evidence="2">
    <location>
        <begin position="170"/>
        <end position="185"/>
    </location>
</feature>
<feature type="region of interest" description="Disordered" evidence="2">
    <location>
        <begin position="1"/>
        <end position="234"/>
    </location>
</feature>
<accession>A0A6G1HSL5</accession>
<dbReference type="InterPro" id="IPR051861">
    <property type="entry name" value="NET_actin-binding_domain"/>
</dbReference>
<dbReference type="PANTHER" id="PTHR32258">
    <property type="entry name" value="PROTEIN NETWORKED 4A"/>
    <property type="match status" value="1"/>
</dbReference>
<evidence type="ECO:0000313" key="3">
    <source>
        <dbReference type="EMBL" id="KAF2398914.1"/>
    </source>
</evidence>
<keyword evidence="4" id="KW-1185">Reference proteome</keyword>